<comment type="caution">
    <text evidence="1">The sequence shown here is derived from an EMBL/GenBank/DDBJ whole genome shotgun (WGS) entry which is preliminary data.</text>
</comment>
<dbReference type="InterPro" id="IPR018755">
    <property type="entry name" value="Phage_Mu_Gp48"/>
</dbReference>
<dbReference type="AlphaFoldDB" id="A0AB34CMB3"/>
<proteinExistence type="predicted"/>
<accession>A0AB34CMB3</accession>
<protein>
    <submittedName>
        <fullName evidence="1">DUF2313 domain-containing protein</fullName>
    </submittedName>
</protein>
<evidence type="ECO:0000313" key="1">
    <source>
        <dbReference type="EMBL" id="KAA6126812.1"/>
    </source>
</evidence>
<name>A0AB34CMB3_9GAMM</name>
<dbReference type="Proteomes" id="UP000324255">
    <property type="component" value="Unassembled WGS sequence"/>
</dbReference>
<dbReference type="Pfam" id="PF10076">
    <property type="entry name" value="Phage_Mu_Gp48"/>
    <property type="match status" value="1"/>
</dbReference>
<keyword evidence="2" id="KW-1185">Reference proteome</keyword>
<evidence type="ECO:0000313" key="2">
    <source>
        <dbReference type="Proteomes" id="UP000324255"/>
    </source>
</evidence>
<reference evidence="1 2" key="1">
    <citation type="submission" date="2019-09" db="EMBL/GenBank/DDBJ databases">
        <title>Genomic diversity of phyloplane-associated Pantoea species in Pakistan cotton crop.</title>
        <authorList>
            <person name="Tufail M.R."/>
            <person name="Cook D.R."/>
        </authorList>
    </citation>
    <scope>NUCLEOTIDE SEQUENCE [LARGE SCALE GENOMIC DNA]</scope>
    <source>
        <strain evidence="1 2">B_8</strain>
    </source>
</reference>
<dbReference type="EMBL" id="VWVM01000004">
    <property type="protein sequence ID" value="KAA6126812.1"/>
    <property type="molecule type" value="Genomic_DNA"/>
</dbReference>
<organism evidence="1 2">
    <name type="scientific">Candidatus Pantoea gossypiicola</name>
    <dbReference type="NCBI Taxonomy" id="2608008"/>
    <lineage>
        <taxon>Bacteria</taxon>
        <taxon>Pseudomonadati</taxon>
        <taxon>Pseudomonadota</taxon>
        <taxon>Gammaproteobacteria</taxon>
        <taxon>Enterobacterales</taxon>
        <taxon>Erwiniaceae</taxon>
        <taxon>Pantoea</taxon>
    </lineage>
</organism>
<sequence>MGKAGHVYLHSAAGIARVTRDDYYSLLAQLLPPVTYDASGEQLSAELSAEAKLLATVDALISGLVSSTDPNLATLTLPDWERVYALTVNDSDTLQQRRARVMAALAEAGGLSRQYFINLAKALGYDITIDEPDDPKWRWIVNVNGAPERVWYFRVGESVVGDRLEETGDPDLETLFKRLKPAHTECLFKYSEGSNK</sequence>
<gene>
    <name evidence="1" type="ORF">F3I20_07055</name>
</gene>